<feature type="domain" description="EamA" evidence="2">
    <location>
        <begin position="5"/>
        <end position="114"/>
    </location>
</feature>
<protein>
    <submittedName>
        <fullName evidence="3">EamA-like transporter family protein</fullName>
    </submittedName>
</protein>
<feature type="transmembrane region" description="Helical" evidence="1">
    <location>
        <begin position="155"/>
        <end position="175"/>
    </location>
</feature>
<feature type="transmembrane region" description="Helical" evidence="1">
    <location>
        <begin position="66"/>
        <end position="84"/>
    </location>
</feature>
<feature type="transmembrane region" description="Helical" evidence="1">
    <location>
        <begin position="291"/>
        <end position="308"/>
    </location>
</feature>
<gene>
    <name evidence="3" type="ORF">SAMN02745746_00855</name>
</gene>
<evidence type="ECO:0000313" key="3">
    <source>
        <dbReference type="EMBL" id="SMF03013.1"/>
    </source>
</evidence>
<feature type="transmembrane region" description="Helical" evidence="1">
    <location>
        <begin position="122"/>
        <end position="143"/>
    </location>
</feature>
<feature type="transmembrane region" description="Helical" evidence="1">
    <location>
        <begin position="257"/>
        <end position="279"/>
    </location>
</feature>
<dbReference type="Proteomes" id="UP000192920">
    <property type="component" value="Unassembled WGS sequence"/>
</dbReference>
<accession>A0A1Y6BBU7</accession>
<sequence>MVIQGVLYGLAAGALWGMVFLAPRALSAFSPLELASCRYLSYGVVSWLMLWPVWRTVRGKLQREDWLALLRLSLIGNIIYYVLLISAVQLVGIAPTSLIIGVLPVLTTLIGSREHGALRLSALALPLALIMAGVAAINLDVFLYAPDPAHGGAGWLVKLGGLACAVAALVSWTWYAVANARYLRRHPRFNSHEWSLLTGVCTGALALLLALPAGWLALSAPASPRRDWGLFAGITVAVALGASVLGTGFWNAASRRLPLTLSGQLIVFETLFALFYGFLYEWRWPRPFEGLAMLLLLGGVLWSSWLHLQPAEPLADEMPV</sequence>
<dbReference type="SUPFAM" id="SSF103481">
    <property type="entry name" value="Multidrug resistance efflux transporter EmrE"/>
    <property type="match status" value="1"/>
</dbReference>
<keyword evidence="1" id="KW-1133">Transmembrane helix</keyword>
<feature type="transmembrane region" description="Helical" evidence="1">
    <location>
        <begin position="38"/>
        <end position="54"/>
    </location>
</feature>
<evidence type="ECO:0000313" key="4">
    <source>
        <dbReference type="Proteomes" id="UP000192920"/>
    </source>
</evidence>
<feature type="transmembrane region" description="Helical" evidence="1">
    <location>
        <begin position="196"/>
        <end position="218"/>
    </location>
</feature>
<dbReference type="AlphaFoldDB" id="A0A1Y6BBU7"/>
<evidence type="ECO:0000256" key="1">
    <source>
        <dbReference type="SAM" id="Phobius"/>
    </source>
</evidence>
<proteinExistence type="predicted"/>
<keyword evidence="1" id="KW-0472">Membrane</keyword>
<feature type="transmembrane region" description="Helical" evidence="1">
    <location>
        <begin position="7"/>
        <end position="26"/>
    </location>
</feature>
<dbReference type="RefSeq" id="WP_085275192.1">
    <property type="nucleotide sequence ID" value="NZ_FXAG01000003.1"/>
</dbReference>
<keyword evidence="4" id="KW-1185">Reference proteome</keyword>
<feature type="transmembrane region" description="Helical" evidence="1">
    <location>
        <begin position="230"/>
        <end position="250"/>
    </location>
</feature>
<dbReference type="InterPro" id="IPR037185">
    <property type="entry name" value="EmrE-like"/>
</dbReference>
<reference evidence="4" key="1">
    <citation type="submission" date="2017-04" db="EMBL/GenBank/DDBJ databases">
        <authorList>
            <person name="Varghese N."/>
            <person name="Submissions S."/>
        </authorList>
    </citation>
    <scope>NUCLEOTIDE SEQUENCE [LARGE SCALE GENOMIC DNA]</scope>
    <source>
        <strain evidence="4">DSM 22618</strain>
    </source>
</reference>
<name>A0A1Y6BBU7_9NEIS</name>
<dbReference type="Pfam" id="PF00892">
    <property type="entry name" value="EamA"/>
    <property type="match status" value="1"/>
</dbReference>
<dbReference type="STRING" id="1123014.SAMN02745746_00855"/>
<dbReference type="GO" id="GO:0016020">
    <property type="term" value="C:membrane"/>
    <property type="evidence" value="ECO:0007669"/>
    <property type="project" value="InterPro"/>
</dbReference>
<dbReference type="InterPro" id="IPR000620">
    <property type="entry name" value="EamA_dom"/>
</dbReference>
<keyword evidence="1" id="KW-0812">Transmembrane</keyword>
<evidence type="ECO:0000259" key="2">
    <source>
        <dbReference type="Pfam" id="PF00892"/>
    </source>
</evidence>
<feature type="transmembrane region" description="Helical" evidence="1">
    <location>
        <begin position="90"/>
        <end position="110"/>
    </location>
</feature>
<dbReference type="EMBL" id="FXAG01000003">
    <property type="protein sequence ID" value="SMF03013.1"/>
    <property type="molecule type" value="Genomic_DNA"/>
</dbReference>
<organism evidence="3 4">
    <name type="scientific">Pseudogulbenkiania subflava DSM 22618</name>
    <dbReference type="NCBI Taxonomy" id="1123014"/>
    <lineage>
        <taxon>Bacteria</taxon>
        <taxon>Pseudomonadati</taxon>
        <taxon>Pseudomonadota</taxon>
        <taxon>Betaproteobacteria</taxon>
        <taxon>Neisseriales</taxon>
        <taxon>Chromobacteriaceae</taxon>
        <taxon>Pseudogulbenkiania</taxon>
    </lineage>
</organism>